<dbReference type="Proteomes" id="UP000017836">
    <property type="component" value="Unassembled WGS sequence"/>
</dbReference>
<evidence type="ECO:0000256" key="1">
    <source>
        <dbReference type="SAM" id="MobiDB-lite"/>
    </source>
</evidence>
<sequence>MELVTSWLERTDKGGGELKFQGRILETMEKVRGGWTRQEGGGMGRGADVAHEERASNLKTPKGAGKQKRA</sequence>
<proteinExistence type="predicted"/>
<dbReference type="EMBL" id="KI397474">
    <property type="protein sequence ID" value="ERM95545.1"/>
    <property type="molecule type" value="Genomic_DNA"/>
</dbReference>
<evidence type="ECO:0000313" key="3">
    <source>
        <dbReference type="Proteomes" id="UP000017836"/>
    </source>
</evidence>
<keyword evidence="3" id="KW-1185">Reference proteome</keyword>
<accession>W1NK31</accession>
<dbReference type="HOGENOM" id="CLU_2761149_0_0_1"/>
<dbReference type="AlphaFoldDB" id="W1NK31"/>
<dbReference type="Gramene" id="ERM95545">
    <property type="protein sequence ID" value="ERM95545"/>
    <property type="gene ID" value="AMTR_s00023p00049020"/>
</dbReference>
<reference evidence="3" key="1">
    <citation type="journal article" date="2013" name="Science">
        <title>The Amborella genome and the evolution of flowering plants.</title>
        <authorList>
            <consortium name="Amborella Genome Project"/>
        </authorList>
    </citation>
    <scope>NUCLEOTIDE SEQUENCE [LARGE SCALE GENOMIC DNA]</scope>
</reference>
<organism evidence="2 3">
    <name type="scientific">Amborella trichopoda</name>
    <dbReference type="NCBI Taxonomy" id="13333"/>
    <lineage>
        <taxon>Eukaryota</taxon>
        <taxon>Viridiplantae</taxon>
        <taxon>Streptophyta</taxon>
        <taxon>Embryophyta</taxon>
        <taxon>Tracheophyta</taxon>
        <taxon>Spermatophyta</taxon>
        <taxon>Magnoliopsida</taxon>
        <taxon>Amborellales</taxon>
        <taxon>Amborellaceae</taxon>
        <taxon>Amborella</taxon>
    </lineage>
</organism>
<gene>
    <name evidence="2" type="ORF">AMTR_s00023p00049020</name>
</gene>
<evidence type="ECO:0000313" key="2">
    <source>
        <dbReference type="EMBL" id="ERM95545.1"/>
    </source>
</evidence>
<name>W1NK31_AMBTC</name>
<feature type="region of interest" description="Disordered" evidence="1">
    <location>
        <begin position="35"/>
        <end position="70"/>
    </location>
</feature>
<protein>
    <submittedName>
        <fullName evidence="2">Uncharacterized protein</fullName>
    </submittedName>
</protein>